<evidence type="ECO:0000313" key="2">
    <source>
        <dbReference type="EMBL" id="TXL69199.1"/>
    </source>
</evidence>
<dbReference type="GO" id="GO:0016790">
    <property type="term" value="F:thiolester hydrolase activity"/>
    <property type="evidence" value="ECO:0007669"/>
    <property type="project" value="UniProtKB-ARBA"/>
</dbReference>
<dbReference type="Proteomes" id="UP000321638">
    <property type="component" value="Unassembled WGS sequence"/>
</dbReference>
<dbReference type="InterPro" id="IPR006683">
    <property type="entry name" value="Thioestr_dom"/>
</dbReference>
<accession>A0A5C8P6S6</accession>
<name>A0A5C8P6S6_9HYPH</name>
<feature type="domain" description="Thioesterase" evidence="1">
    <location>
        <begin position="49"/>
        <end position="118"/>
    </location>
</feature>
<sequence length="138" mass="14709">MTEDDLQRLLAATLPAIDQHALIVEEAQDQDVRLRFPLRPALIGPGDVFSGPALLGFADTAMFAAILAATGGRALGMVATMSATFLRPMPAADVVAIARVIRRGKRMAHAEAWLFDHTPVEAVLHATASCALRPRADV</sequence>
<dbReference type="Gene3D" id="3.10.129.10">
    <property type="entry name" value="Hotdog Thioesterase"/>
    <property type="match status" value="1"/>
</dbReference>
<proteinExistence type="predicted"/>
<gene>
    <name evidence="2" type="ORF">FHP25_40025</name>
</gene>
<dbReference type="InterPro" id="IPR029069">
    <property type="entry name" value="HotDog_dom_sf"/>
</dbReference>
<dbReference type="RefSeq" id="WP_147852624.1">
    <property type="nucleotide sequence ID" value="NZ_VDUZ01000096.1"/>
</dbReference>
<dbReference type="SUPFAM" id="SSF54637">
    <property type="entry name" value="Thioesterase/thiol ester dehydrase-isomerase"/>
    <property type="match status" value="1"/>
</dbReference>
<dbReference type="Pfam" id="PF03061">
    <property type="entry name" value="4HBT"/>
    <property type="match status" value="1"/>
</dbReference>
<evidence type="ECO:0000313" key="3">
    <source>
        <dbReference type="Proteomes" id="UP000321638"/>
    </source>
</evidence>
<dbReference type="EMBL" id="VDUZ01000096">
    <property type="protein sequence ID" value="TXL69199.1"/>
    <property type="molecule type" value="Genomic_DNA"/>
</dbReference>
<keyword evidence="3" id="KW-1185">Reference proteome</keyword>
<comment type="caution">
    <text evidence="2">The sequence shown here is derived from an EMBL/GenBank/DDBJ whole genome shotgun (WGS) entry which is preliminary data.</text>
</comment>
<dbReference type="OrthoDB" id="9805304at2"/>
<reference evidence="2 3" key="1">
    <citation type="submission" date="2019-06" db="EMBL/GenBank/DDBJ databases">
        <title>New taxonomy in bacterial strain CC-CFT640, isolated from vineyard.</title>
        <authorList>
            <person name="Lin S.-Y."/>
            <person name="Tsai C.-F."/>
            <person name="Young C.-C."/>
        </authorList>
    </citation>
    <scope>NUCLEOTIDE SEQUENCE [LARGE SCALE GENOMIC DNA]</scope>
    <source>
        <strain evidence="2 3">CC-CFT640</strain>
    </source>
</reference>
<dbReference type="CDD" id="cd03443">
    <property type="entry name" value="PaaI_thioesterase"/>
    <property type="match status" value="1"/>
</dbReference>
<evidence type="ECO:0000259" key="1">
    <source>
        <dbReference type="Pfam" id="PF03061"/>
    </source>
</evidence>
<organism evidence="2 3">
    <name type="scientific">Vineibacter terrae</name>
    <dbReference type="NCBI Taxonomy" id="2586908"/>
    <lineage>
        <taxon>Bacteria</taxon>
        <taxon>Pseudomonadati</taxon>
        <taxon>Pseudomonadota</taxon>
        <taxon>Alphaproteobacteria</taxon>
        <taxon>Hyphomicrobiales</taxon>
        <taxon>Vineibacter</taxon>
    </lineage>
</organism>
<dbReference type="AlphaFoldDB" id="A0A5C8P6S6"/>
<protein>
    <submittedName>
        <fullName evidence="2">PaaI family thioesterase</fullName>
    </submittedName>
</protein>